<evidence type="ECO:0000313" key="1">
    <source>
        <dbReference type="EMBL" id="KZS39190.1"/>
    </source>
</evidence>
<dbReference type="EMBL" id="LQRT01000035">
    <property type="protein sequence ID" value="KZS39190.1"/>
    <property type="molecule type" value="Genomic_DNA"/>
</dbReference>
<accession>A0A162YK93</accession>
<dbReference type="RefSeq" id="WP_066317057.1">
    <property type="nucleotide sequence ID" value="NZ_CANLSS010000012.1"/>
</dbReference>
<organism evidence="1 2">
    <name type="scientific">Aquimarina aggregata</name>
    <dbReference type="NCBI Taxonomy" id="1642818"/>
    <lineage>
        <taxon>Bacteria</taxon>
        <taxon>Pseudomonadati</taxon>
        <taxon>Bacteroidota</taxon>
        <taxon>Flavobacteriia</taxon>
        <taxon>Flavobacteriales</taxon>
        <taxon>Flavobacteriaceae</taxon>
        <taxon>Aquimarina</taxon>
    </lineage>
</organism>
<dbReference type="Proteomes" id="UP000076715">
    <property type="component" value="Unassembled WGS sequence"/>
</dbReference>
<proteinExistence type="predicted"/>
<dbReference type="STRING" id="1642818.AWE51_11590"/>
<reference evidence="1 2" key="1">
    <citation type="submission" date="2016-01" db="EMBL/GenBank/DDBJ databases">
        <title>The draft genome sequence of Aquimarina sp. RZW4-3-2.</title>
        <authorList>
            <person name="Wang Y."/>
        </authorList>
    </citation>
    <scope>NUCLEOTIDE SEQUENCE [LARGE SCALE GENOMIC DNA]</scope>
    <source>
        <strain evidence="1 2">RZW4-3-2</strain>
    </source>
</reference>
<dbReference type="AlphaFoldDB" id="A0A162YK93"/>
<name>A0A162YK93_9FLAO</name>
<evidence type="ECO:0000313" key="2">
    <source>
        <dbReference type="Proteomes" id="UP000076715"/>
    </source>
</evidence>
<sequence length="103" mass="11715">METLETAPVMLKTSQDINLIDGVFTATEAADIINSVLKVKINFHKLQRLSRTEGDFTDSCEYDNGRIDELISEQEIAKEFFGQARLEGKKLKMKSTIEIFIED</sequence>
<keyword evidence="2" id="KW-1185">Reference proteome</keyword>
<protein>
    <submittedName>
        <fullName evidence="1">Uncharacterized protein</fullName>
    </submittedName>
</protein>
<gene>
    <name evidence="1" type="ORF">AWE51_11590</name>
</gene>
<comment type="caution">
    <text evidence="1">The sequence shown here is derived from an EMBL/GenBank/DDBJ whole genome shotgun (WGS) entry which is preliminary data.</text>
</comment>